<dbReference type="PANTHER" id="PTHR43117:SF4">
    <property type="entry name" value="OSMOPROTECTANT IMPORT ATP-BINDING PROTEIN OSMV"/>
    <property type="match status" value="1"/>
</dbReference>
<dbReference type="eggNOG" id="COG1125">
    <property type="taxonomic scope" value="Bacteria"/>
</dbReference>
<dbReference type="SUPFAM" id="SSF54631">
    <property type="entry name" value="CBS-domain pair"/>
    <property type="match status" value="1"/>
</dbReference>
<dbReference type="InterPro" id="IPR000644">
    <property type="entry name" value="CBS_dom"/>
</dbReference>
<comment type="subcellular location">
    <subcellularLocation>
        <location evidence="8">Cell inner membrane</location>
        <topology evidence="8">Peripheral membrane protein</topology>
    </subcellularLocation>
</comment>
<evidence type="ECO:0000313" key="12">
    <source>
        <dbReference type="Proteomes" id="UP000013378"/>
    </source>
</evidence>
<dbReference type="InterPro" id="IPR003593">
    <property type="entry name" value="AAA+_ATPase"/>
</dbReference>
<dbReference type="InterPro" id="IPR003439">
    <property type="entry name" value="ABC_transporter-like_ATP-bd"/>
</dbReference>
<dbReference type="EMBL" id="ARZA01000269">
    <property type="protein sequence ID" value="EOC99484.1"/>
    <property type="molecule type" value="Genomic_DNA"/>
</dbReference>
<feature type="domain" description="CBS" evidence="10">
    <location>
        <begin position="254"/>
        <end position="311"/>
    </location>
</feature>
<keyword evidence="8" id="KW-1003">Cell membrane</keyword>
<dbReference type="SMART" id="SM00382">
    <property type="entry name" value="AAA"/>
    <property type="match status" value="1"/>
</dbReference>
<gene>
    <name evidence="11" type="ORF">L21TH_2489</name>
</gene>
<dbReference type="OrthoDB" id="9802264at2"/>
<dbReference type="GO" id="GO:0016887">
    <property type="term" value="F:ATP hydrolysis activity"/>
    <property type="evidence" value="ECO:0007669"/>
    <property type="project" value="UniProtKB-UniRule"/>
</dbReference>
<keyword evidence="12" id="KW-1185">Reference proteome</keyword>
<dbReference type="GO" id="GO:0006865">
    <property type="term" value="P:amino acid transport"/>
    <property type="evidence" value="ECO:0007669"/>
    <property type="project" value="UniProtKB-UniRule"/>
</dbReference>
<name>R1CB15_9FIRM</name>
<dbReference type="SUPFAM" id="SSF52540">
    <property type="entry name" value="P-loop containing nucleoside triphosphate hydrolases"/>
    <property type="match status" value="1"/>
</dbReference>
<dbReference type="Gene3D" id="3.10.580.10">
    <property type="entry name" value="CBS-domain"/>
    <property type="match status" value="1"/>
</dbReference>
<dbReference type="GO" id="GO:0005524">
    <property type="term" value="F:ATP binding"/>
    <property type="evidence" value="ECO:0007669"/>
    <property type="project" value="UniProtKB-UniRule"/>
</dbReference>
<evidence type="ECO:0000259" key="10">
    <source>
        <dbReference type="PROSITE" id="PS51371"/>
    </source>
</evidence>
<evidence type="ECO:0000256" key="6">
    <source>
        <dbReference type="ARBA" id="ARBA00023122"/>
    </source>
</evidence>
<evidence type="ECO:0000313" key="11">
    <source>
        <dbReference type="EMBL" id="EOC99484.1"/>
    </source>
</evidence>
<feature type="domain" description="ABC transporter" evidence="9">
    <location>
        <begin position="2"/>
        <end position="237"/>
    </location>
</feature>
<dbReference type="InterPro" id="IPR046342">
    <property type="entry name" value="CBS_dom_sf"/>
</dbReference>
<keyword evidence="8" id="KW-0472">Membrane</keyword>
<dbReference type="PATRIC" id="fig|1304284.3.peg.2443"/>
<dbReference type="RefSeq" id="WP_006317033.1">
    <property type="nucleotide sequence ID" value="NZ_ARZA01000269.1"/>
</dbReference>
<evidence type="ECO:0000256" key="1">
    <source>
        <dbReference type="ARBA" id="ARBA00005417"/>
    </source>
</evidence>
<evidence type="ECO:0000256" key="8">
    <source>
        <dbReference type="RuleBase" id="RU369116"/>
    </source>
</evidence>
<feature type="domain" description="CBS" evidence="10">
    <location>
        <begin position="315"/>
        <end position="369"/>
    </location>
</feature>
<evidence type="ECO:0000256" key="3">
    <source>
        <dbReference type="ARBA" id="ARBA00022737"/>
    </source>
</evidence>
<dbReference type="Pfam" id="PF00005">
    <property type="entry name" value="ABC_tran"/>
    <property type="match status" value="1"/>
</dbReference>
<dbReference type="PROSITE" id="PS51371">
    <property type="entry name" value="CBS"/>
    <property type="match status" value="2"/>
</dbReference>
<dbReference type="Gene3D" id="3.40.50.300">
    <property type="entry name" value="P-loop containing nucleotide triphosphate hydrolases"/>
    <property type="match status" value="1"/>
</dbReference>
<proteinExistence type="inferred from homology"/>
<dbReference type="GO" id="GO:0005886">
    <property type="term" value="C:plasma membrane"/>
    <property type="evidence" value="ECO:0007669"/>
    <property type="project" value="UniProtKB-SubCell"/>
</dbReference>
<dbReference type="PROSITE" id="PS00211">
    <property type="entry name" value="ABC_TRANSPORTER_1"/>
    <property type="match status" value="1"/>
</dbReference>
<accession>R1CB15</accession>
<dbReference type="FunFam" id="3.40.50.300:FF:000425">
    <property type="entry name" value="Probable ABC transporter, ATP-binding subunit"/>
    <property type="match status" value="1"/>
</dbReference>
<dbReference type="Pfam" id="PF00571">
    <property type="entry name" value="CBS"/>
    <property type="match status" value="2"/>
</dbReference>
<comment type="caution">
    <text evidence="11">The sequence shown here is derived from an EMBL/GenBank/DDBJ whole genome shotgun (WGS) entry which is preliminary data.</text>
</comment>
<keyword evidence="4 8" id="KW-0547">Nucleotide-binding</keyword>
<comment type="subunit">
    <text evidence="8">The complex is probably composed of two ATP-binding proteins, two transmembrane proteins and a solute-binding protein.</text>
</comment>
<organism evidence="11 12">
    <name type="scientific">Caldisalinibacter kiritimatiensis</name>
    <dbReference type="NCBI Taxonomy" id="1304284"/>
    <lineage>
        <taxon>Bacteria</taxon>
        <taxon>Bacillati</taxon>
        <taxon>Bacillota</taxon>
        <taxon>Tissierellia</taxon>
        <taxon>Tissierellales</taxon>
        <taxon>Thermohalobacteraceae</taxon>
        <taxon>Caldisalinibacter</taxon>
    </lineage>
</organism>
<comment type="similarity">
    <text evidence="1 8">Belongs to the ABC transporter superfamily.</text>
</comment>
<dbReference type="InterPro" id="IPR005892">
    <property type="entry name" value="Gly-betaine_transp_ATP-bd"/>
</dbReference>
<dbReference type="GO" id="GO:0015418">
    <property type="term" value="F:ABC-type quaternary ammonium compound transporting activity"/>
    <property type="evidence" value="ECO:0007669"/>
    <property type="project" value="UniProtKB-EC"/>
</dbReference>
<dbReference type="EC" id="7.6.2.9" evidence="8"/>
<keyword evidence="6 7" id="KW-0129">CBS domain</keyword>
<reference evidence="11 12" key="1">
    <citation type="journal article" date="2015" name="Geomicrobiol. J.">
        <title>Caldisalinibacter kiritimatiensis gen. nov., sp. nov., a moderately thermohalophilic thiosulfate-reducing bacterium from a hypersaline microbial mat.</title>
        <authorList>
            <person name="Ben Hania W."/>
            <person name="Joseph M."/>
            <person name="Fiebig A."/>
            <person name="Bunk B."/>
            <person name="Klenk H.-P."/>
            <person name="Fardeau M.-L."/>
            <person name="Spring S."/>
        </authorList>
    </citation>
    <scope>NUCLEOTIDE SEQUENCE [LARGE SCALE GENOMIC DNA]</scope>
    <source>
        <strain evidence="11 12">L21-TH-D2</strain>
    </source>
</reference>
<dbReference type="PANTHER" id="PTHR43117">
    <property type="entry name" value="OSMOPROTECTANT IMPORT ATP-BINDING PROTEIN OSMV"/>
    <property type="match status" value="1"/>
</dbReference>
<dbReference type="InterPro" id="IPR017871">
    <property type="entry name" value="ABC_transporter-like_CS"/>
</dbReference>
<evidence type="ECO:0000259" key="9">
    <source>
        <dbReference type="PROSITE" id="PS50893"/>
    </source>
</evidence>
<dbReference type="SMART" id="SM00116">
    <property type="entry name" value="CBS"/>
    <property type="match status" value="2"/>
</dbReference>
<evidence type="ECO:0000256" key="7">
    <source>
        <dbReference type="PROSITE-ProRule" id="PRU00703"/>
    </source>
</evidence>
<dbReference type="STRING" id="1304284.L21TH_2489"/>
<keyword evidence="2 8" id="KW-0813">Transport</keyword>
<dbReference type="InterPro" id="IPR027417">
    <property type="entry name" value="P-loop_NTPase"/>
</dbReference>
<comment type="catalytic activity">
    <reaction evidence="8">
        <text>a quaternary ammonium(out) + ATP + H2O = a quaternary ammonium(in) + ADP + phosphate + H(+)</text>
        <dbReference type="Rhea" id="RHEA:11036"/>
        <dbReference type="ChEBI" id="CHEBI:15377"/>
        <dbReference type="ChEBI" id="CHEBI:15378"/>
        <dbReference type="ChEBI" id="CHEBI:30616"/>
        <dbReference type="ChEBI" id="CHEBI:35267"/>
        <dbReference type="ChEBI" id="CHEBI:43474"/>
        <dbReference type="ChEBI" id="CHEBI:456216"/>
    </reaction>
</comment>
<protein>
    <recommendedName>
        <fullName evidence="8">Quaternary amine transport ATP-binding protein</fullName>
        <ecNumber evidence="8">7.6.2.9</ecNumber>
    </recommendedName>
</protein>
<keyword evidence="8" id="KW-0997">Cell inner membrane</keyword>
<dbReference type="GO" id="GO:0031460">
    <property type="term" value="P:glycine betaine transport"/>
    <property type="evidence" value="ECO:0007669"/>
    <property type="project" value="InterPro"/>
</dbReference>
<sequence length="369" mass="41923">MIKFEGISKVYEDGFRALDNINLHVKKGELLVLIGPSGCGKTTTMRMINRLIEPTEGKIFIDGKEISTLNPVELRRDIGYVIQQIGLLPHMTIAENVALVPKLKKMDESKYMKRVDELLDMVALDPVVYKNRYPSELSGGQQQRVGVIRALAADPPIILMDEPFSALDPISREQLQEELVKLEEELKKTIVFVTHDMDEALKIADRICIMRKGKIVQLDTPDKILRHPKNEFVTSFIGEERLNKLNILPPIKKLIEKPITSRPEKGLAEALEEMRKNRVETLLVVDNSKKLMGIAGIWDLHKNFDNEDLELSDIMRTDIPMIQEDRPLEEAIKLITENQMSYLPVVTENGILKGVLTRASIIELMAENV</sequence>
<dbReference type="NCBIfam" id="TIGR01186">
    <property type="entry name" value="proV"/>
    <property type="match status" value="1"/>
</dbReference>
<keyword evidence="3" id="KW-0677">Repeat</keyword>
<dbReference type="PROSITE" id="PS50893">
    <property type="entry name" value="ABC_TRANSPORTER_2"/>
    <property type="match status" value="1"/>
</dbReference>
<dbReference type="Proteomes" id="UP000013378">
    <property type="component" value="Unassembled WGS sequence"/>
</dbReference>
<evidence type="ECO:0000256" key="2">
    <source>
        <dbReference type="ARBA" id="ARBA00022448"/>
    </source>
</evidence>
<dbReference type="AlphaFoldDB" id="R1CB15"/>
<evidence type="ECO:0000256" key="4">
    <source>
        <dbReference type="ARBA" id="ARBA00022741"/>
    </source>
</evidence>
<keyword evidence="5 8" id="KW-0067">ATP-binding</keyword>
<evidence type="ECO:0000256" key="5">
    <source>
        <dbReference type="ARBA" id="ARBA00022840"/>
    </source>
</evidence>